<feature type="region of interest" description="Disordered" evidence="1">
    <location>
        <begin position="20"/>
        <end position="73"/>
    </location>
</feature>
<comment type="caution">
    <text evidence="2">The sequence shown here is derived from an EMBL/GenBank/DDBJ whole genome shotgun (WGS) entry which is preliminary data.</text>
</comment>
<gene>
    <name evidence="2" type="ORF">EYF80_035457</name>
</gene>
<evidence type="ECO:0000256" key="1">
    <source>
        <dbReference type="SAM" id="MobiDB-lite"/>
    </source>
</evidence>
<evidence type="ECO:0000313" key="3">
    <source>
        <dbReference type="Proteomes" id="UP000314294"/>
    </source>
</evidence>
<feature type="compositionally biased region" description="Polar residues" evidence="1">
    <location>
        <begin position="53"/>
        <end position="73"/>
    </location>
</feature>
<evidence type="ECO:0000313" key="2">
    <source>
        <dbReference type="EMBL" id="TNN54307.1"/>
    </source>
</evidence>
<dbReference type="AlphaFoldDB" id="A0A4Z2GL98"/>
<organism evidence="2 3">
    <name type="scientific">Liparis tanakae</name>
    <name type="common">Tanaka's snailfish</name>
    <dbReference type="NCBI Taxonomy" id="230148"/>
    <lineage>
        <taxon>Eukaryota</taxon>
        <taxon>Metazoa</taxon>
        <taxon>Chordata</taxon>
        <taxon>Craniata</taxon>
        <taxon>Vertebrata</taxon>
        <taxon>Euteleostomi</taxon>
        <taxon>Actinopterygii</taxon>
        <taxon>Neopterygii</taxon>
        <taxon>Teleostei</taxon>
        <taxon>Neoteleostei</taxon>
        <taxon>Acanthomorphata</taxon>
        <taxon>Eupercaria</taxon>
        <taxon>Perciformes</taxon>
        <taxon>Cottioidei</taxon>
        <taxon>Cottales</taxon>
        <taxon>Liparidae</taxon>
        <taxon>Liparis</taxon>
    </lineage>
</organism>
<protein>
    <submittedName>
        <fullName evidence="2">Uncharacterized protein</fullName>
    </submittedName>
</protein>
<dbReference type="EMBL" id="SRLO01000488">
    <property type="protein sequence ID" value="TNN54307.1"/>
    <property type="molecule type" value="Genomic_DNA"/>
</dbReference>
<keyword evidence="3" id="KW-1185">Reference proteome</keyword>
<name>A0A4Z2GL98_9TELE</name>
<proteinExistence type="predicted"/>
<reference evidence="2 3" key="1">
    <citation type="submission" date="2019-03" db="EMBL/GenBank/DDBJ databases">
        <title>First draft genome of Liparis tanakae, snailfish: a comprehensive survey of snailfish specific genes.</title>
        <authorList>
            <person name="Kim W."/>
            <person name="Song I."/>
            <person name="Jeong J.-H."/>
            <person name="Kim D."/>
            <person name="Kim S."/>
            <person name="Ryu S."/>
            <person name="Song J.Y."/>
            <person name="Lee S.K."/>
        </authorList>
    </citation>
    <scope>NUCLEOTIDE SEQUENCE [LARGE SCALE GENOMIC DNA]</scope>
    <source>
        <tissue evidence="2">Muscle</tissue>
    </source>
</reference>
<dbReference type="Proteomes" id="UP000314294">
    <property type="component" value="Unassembled WGS sequence"/>
</dbReference>
<sequence>MPSITPGSLPVIWLPRGSALQGGPRQRTKRAIHRSDRVCSRRPRGWGGGGTETLYQNTTADNRTQNTPLSVATERSPQLRRWCVQGSNLCRCSGEFRTGTPPHPS</sequence>
<accession>A0A4Z2GL98</accession>